<name>A0A1B6M690_9HEMI</name>
<evidence type="ECO:0008006" key="5">
    <source>
        <dbReference type="Google" id="ProtNLM"/>
    </source>
</evidence>
<feature type="domain" description="PITH" evidence="3">
    <location>
        <begin position="113"/>
        <end position="205"/>
    </location>
</feature>
<organism evidence="4">
    <name type="scientific">Graphocephala atropunctata</name>
    <dbReference type="NCBI Taxonomy" id="36148"/>
    <lineage>
        <taxon>Eukaryota</taxon>
        <taxon>Metazoa</taxon>
        <taxon>Ecdysozoa</taxon>
        <taxon>Arthropoda</taxon>
        <taxon>Hexapoda</taxon>
        <taxon>Insecta</taxon>
        <taxon>Pterygota</taxon>
        <taxon>Neoptera</taxon>
        <taxon>Paraneoptera</taxon>
        <taxon>Hemiptera</taxon>
        <taxon>Auchenorrhyncha</taxon>
        <taxon>Membracoidea</taxon>
        <taxon>Cicadellidae</taxon>
        <taxon>Cicadellinae</taxon>
        <taxon>Cicadellini</taxon>
        <taxon>Graphocephala</taxon>
    </lineage>
</organism>
<dbReference type="PROSITE" id="PS51532">
    <property type="entry name" value="PITH"/>
    <property type="match status" value="1"/>
</dbReference>
<dbReference type="InterPro" id="IPR037047">
    <property type="entry name" value="PITH_dom_sf"/>
</dbReference>
<dbReference type="PRINTS" id="PR00421">
    <property type="entry name" value="THIOREDOXIN"/>
</dbReference>
<dbReference type="InterPro" id="IPR036249">
    <property type="entry name" value="Thioredoxin-like_sf"/>
</dbReference>
<dbReference type="InterPro" id="IPR010400">
    <property type="entry name" value="PITH_dom"/>
</dbReference>
<gene>
    <name evidence="4" type="ORF">g.14179</name>
</gene>
<dbReference type="InterPro" id="IPR017937">
    <property type="entry name" value="Thioredoxin_CS"/>
</dbReference>
<dbReference type="Gene3D" id="2.60.120.470">
    <property type="entry name" value="PITH domain"/>
    <property type="match status" value="1"/>
</dbReference>
<keyword evidence="1" id="KW-1015">Disulfide bond</keyword>
<dbReference type="PROSITE" id="PS51352">
    <property type="entry name" value="THIOREDOXIN_2"/>
    <property type="match status" value="1"/>
</dbReference>
<reference evidence="4" key="1">
    <citation type="submission" date="2015-11" db="EMBL/GenBank/DDBJ databases">
        <title>De novo transcriptome assembly of four potential Pierce s Disease insect vectors from Arizona vineyards.</title>
        <authorList>
            <person name="Tassone E.E."/>
        </authorList>
    </citation>
    <scope>NUCLEOTIDE SEQUENCE</scope>
</reference>
<dbReference type="InterPro" id="IPR013766">
    <property type="entry name" value="Thioredoxin_domain"/>
</dbReference>
<proteinExistence type="predicted"/>
<evidence type="ECO:0000313" key="4">
    <source>
        <dbReference type="EMBL" id="JAT31446.1"/>
    </source>
</evidence>
<dbReference type="GO" id="GO:0005737">
    <property type="term" value="C:cytoplasm"/>
    <property type="evidence" value="ECO:0007669"/>
    <property type="project" value="UniProtKB-ARBA"/>
</dbReference>
<protein>
    <recommendedName>
        <fullName evidence="5">Thioredoxin domain-containing protein</fullName>
    </recommendedName>
</protein>
<dbReference type="EMBL" id="GEBQ01008531">
    <property type="protein sequence ID" value="JAT31446.1"/>
    <property type="molecule type" value="Transcribed_RNA"/>
</dbReference>
<accession>A0A1B6M690</accession>
<evidence type="ECO:0000259" key="2">
    <source>
        <dbReference type="PROSITE" id="PS51352"/>
    </source>
</evidence>
<dbReference type="CDD" id="cd02947">
    <property type="entry name" value="TRX_family"/>
    <property type="match status" value="1"/>
</dbReference>
<dbReference type="PANTHER" id="PTHR46115">
    <property type="entry name" value="THIOREDOXIN-LIKE PROTEIN 1"/>
    <property type="match status" value="1"/>
</dbReference>
<evidence type="ECO:0000259" key="3">
    <source>
        <dbReference type="PROSITE" id="PS51532"/>
    </source>
</evidence>
<dbReference type="Pfam" id="PF00085">
    <property type="entry name" value="Thioredoxin"/>
    <property type="match status" value="1"/>
</dbReference>
<dbReference type="InterPro" id="IPR008979">
    <property type="entry name" value="Galactose-bd-like_sf"/>
</dbReference>
<dbReference type="FunFam" id="3.40.30.10:FF:000245">
    <property type="entry name" value="Thioredoxin"/>
    <property type="match status" value="1"/>
</dbReference>
<dbReference type="Pfam" id="PF06201">
    <property type="entry name" value="PITH"/>
    <property type="match status" value="1"/>
</dbReference>
<evidence type="ECO:0000256" key="1">
    <source>
        <dbReference type="ARBA" id="ARBA00023157"/>
    </source>
</evidence>
<dbReference type="SUPFAM" id="SSF52833">
    <property type="entry name" value="Thioredoxin-like"/>
    <property type="match status" value="1"/>
</dbReference>
<dbReference type="PROSITE" id="PS00194">
    <property type="entry name" value="THIOREDOXIN_1"/>
    <property type="match status" value="1"/>
</dbReference>
<feature type="domain" description="Thioredoxin" evidence="2">
    <location>
        <begin position="1"/>
        <end position="107"/>
    </location>
</feature>
<dbReference type="SUPFAM" id="SSF49785">
    <property type="entry name" value="Galactose-binding domain-like"/>
    <property type="match status" value="1"/>
</dbReference>
<dbReference type="AlphaFoldDB" id="A0A1B6M690"/>
<sequence length="205" mass="22450">MSVIVVENDSEFQIKLTSSKDTVVVVQFSAAWCGPCKRIAPFFDQMAAKYSQSVFLKVDINVCQETAMAQGVSSMPTFVFYKGGGKIDSITGSNTQLLEEKIKQHCGSDGSGEAESPVKGHIDLFPFIIKTEGGALNEADKHPLVNCLQESEKYLLSDCDNQLIIPITFSQAVKIHSIKIKAPEDVGPKTVKLFINQPTTLDFEI</sequence>
<dbReference type="Gene3D" id="3.40.30.10">
    <property type="entry name" value="Glutaredoxin"/>
    <property type="match status" value="1"/>
</dbReference>